<feature type="domain" description="CusB-like beta-barrel" evidence="4">
    <location>
        <begin position="229"/>
        <end position="300"/>
    </location>
</feature>
<protein>
    <submittedName>
        <fullName evidence="5">Efflux RND transporter periplasmic adaptor subunit</fullName>
    </submittedName>
</protein>
<dbReference type="GO" id="GO:0022857">
    <property type="term" value="F:transmembrane transporter activity"/>
    <property type="evidence" value="ECO:0007669"/>
    <property type="project" value="InterPro"/>
</dbReference>
<dbReference type="PANTHER" id="PTHR30097:SF4">
    <property type="entry name" value="SLR6042 PROTEIN"/>
    <property type="match status" value="1"/>
</dbReference>
<accession>A0A501W164</accession>
<dbReference type="GO" id="GO:0060003">
    <property type="term" value="P:copper ion export"/>
    <property type="evidence" value="ECO:0007669"/>
    <property type="project" value="TreeGrafter"/>
</dbReference>
<dbReference type="SUPFAM" id="SSF111369">
    <property type="entry name" value="HlyD-like secretion proteins"/>
    <property type="match status" value="1"/>
</dbReference>
<proteinExistence type="inferred from homology"/>
<organism evidence="5 6">
    <name type="scientific">Pontibacter mangrovi</name>
    <dbReference type="NCBI Taxonomy" id="2589816"/>
    <lineage>
        <taxon>Bacteria</taxon>
        <taxon>Pseudomonadati</taxon>
        <taxon>Bacteroidota</taxon>
        <taxon>Cytophagia</taxon>
        <taxon>Cytophagales</taxon>
        <taxon>Hymenobacteraceae</taxon>
        <taxon>Pontibacter</taxon>
    </lineage>
</organism>
<comment type="caution">
    <text evidence="5">The sequence shown here is derived from an EMBL/GenBank/DDBJ whole genome shotgun (WGS) entry which is preliminary data.</text>
</comment>
<feature type="signal peptide" evidence="3">
    <location>
        <begin position="1"/>
        <end position="27"/>
    </location>
</feature>
<dbReference type="Pfam" id="PF25954">
    <property type="entry name" value="Beta-barrel_RND_2"/>
    <property type="match status" value="1"/>
</dbReference>
<dbReference type="GO" id="GO:0030313">
    <property type="term" value="C:cell envelope"/>
    <property type="evidence" value="ECO:0007669"/>
    <property type="project" value="TreeGrafter"/>
</dbReference>
<evidence type="ECO:0000259" key="4">
    <source>
        <dbReference type="Pfam" id="PF25954"/>
    </source>
</evidence>
<sequence length="381" mass="42190">MKKLIKSLSIPMLFLLAACSSKQPAEAVETTAASTATVQLTETQLQNAGVETGKLQQRPVSAVLQVNGKLDVPPQGLISVSVPLGGYLKKSTLLPGMEVKKGQVLAVMEDQQYIQLQQDYLTAKTKLAFLEQEHKRQQELNQSKASSDKVYQQTKADYQSQRVLVKALAEKLRLLGLNPDRLSESSLSRSIQLYSPIHGFVSRVFVNPGKYVVPSDVLFELIDPSDIHVNLQVFEKDVDKLHIGQKVLARSASNPSKVYPSEIIYISRDIAPDRTVEVHCHLQQQDKTLVPGTFVNAEIEVQRQDALVLPEEAIVQFENKDFMFASKGGGLFEMVEAPTGITEHGYTELNLPPGSNLREQAYATKGAYALLMKLKNTSEEE</sequence>
<feature type="chain" id="PRO_5021233814" evidence="3">
    <location>
        <begin position="28"/>
        <end position="381"/>
    </location>
</feature>
<dbReference type="Proteomes" id="UP000316727">
    <property type="component" value="Unassembled WGS sequence"/>
</dbReference>
<dbReference type="GO" id="GO:0016020">
    <property type="term" value="C:membrane"/>
    <property type="evidence" value="ECO:0007669"/>
    <property type="project" value="InterPro"/>
</dbReference>
<evidence type="ECO:0000313" key="6">
    <source>
        <dbReference type="Proteomes" id="UP000316727"/>
    </source>
</evidence>
<dbReference type="GO" id="GO:0015679">
    <property type="term" value="P:plasma membrane copper ion transport"/>
    <property type="evidence" value="ECO:0007669"/>
    <property type="project" value="TreeGrafter"/>
</dbReference>
<dbReference type="EMBL" id="VFRQ01000008">
    <property type="protein sequence ID" value="TPE43028.1"/>
    <property type="molecule type" value="Genomic_DNA"/>
</dbReference>
<comment type="similarity">
    <text evidence="1">Belongs to the membrane fusion protein (MFP) (TC 8.A.1) family.</text>
</comment>
<gene>
    <name evidence="5" type="ORF">FJM65_15400</name>
</gene>
<dbReference type="Gene3D" id="1.10.287.470">
    <property type="entry name" value="Helix hairpin bin"/>
    <property type="match status" value="1"/>
</dbReference>
<evidence type="ECO:0000256" key="2">
    <source>
        <dbReference type="ARBA" id="ARBA00022448"/>
    </source>
</evidence>
<keyword evidence="2" id="KW-0813">Transport</keyword>
<dbReference type="InterPro" id="IPR058792">
    <property type="entry name" value="Beta-barrel_RND_2"/>
</dbReference>
<name>A0A501W164_9BACT</name>
<dbReference type="OrthoDB" id="9814657at2"/>
<evidence type="ECO:0000256" key="3">
    <source>
        <dbReference type="SAM" id="SignalP"/>
    </source>
</evidence>
<evidence type="ECO:0000256" key="1">
    <source>
        <dbReference type="ARBA" id="ARBA00009477"/>
    </source>
</evidence>
<dbReference type="Gene3D" id="2.40.50.100">
    <property type="match status" value="1"/>
</dbReference>
<dbReference type="InterPro" id="IPR006143">
    <property type="entry name" value="RND_pump_MFP"/>
</dbReference>
<evidence type="ECO:0000313" key="5">
    <source>
        <dbReference type="EMBL" id="TPE43028.1"/>
    </source>
</evidence>
<reference evidence="5 6" key="1">
    <citation type="submission" date="2019-06" db="EMBL/GenBank/DDBJ databases">
        <title>A novel bacterium of genus Pontibacter, isolated from marine sediment.</title>
        <authorList>
            <person name="Huang H."/>
            <person name="Mo K."/>
            <person name="Hu Y."/>
        </authorList>
    </citation>
    <scope>NUCLEOTIDE SEQUENCE [LARGE SCALE GENOMIC DNA]</scope>
    <source>
        <strain evidence="5 6">HB172049</strain>
    </source>
</reference>
<dbReference type="AlphaFoldDB" id="A0A501W164"/>
<dbReference type="PANTHER" id="PTHR30097">
    <property type="entry name" value="CATION EFFLUX SYSTEM PROTEIN CUSB"/>
    <property type="match status" value="1"/>
</dbReference>
<dbReference type="InterPro" id="IPR051909">
    <property type="entry name" value="MFP_Cation_Efflux"/>
</dbReference>
<dbReference type="PROSITE" id="PS51257">
    <property type="entry name" value="PROKAR_LIPOPROTEIN"/>
    <property type="match status" value="1"/>
</dbReference>
<dbReference type="Gene3D" id="2.40.30.170">
    <property type="match status" value="1"/>
</dbReference>
<keyword evidence="3" id="KW-0732">Signal</keyword>
<dbReference type="NCBIfam" id="TIGR01730">
    <property type="entry name" value="RND_mfp"/>
    <property type="match status" value="1"/>
</dbReference>
<keyword evidence="6" id="KW-1185">Reference proteome</keyword>